<evidence type="ECO:0000313" key="7">
    <source>
        <dbReference type="EMBL" id="CEO44953.1"/>
    </source>
</evidence>
<comment type="function">
    <text evidence="4">Catalyzes the NADPH-dependent reduction of ketopantoate into pantoic acid.</text>
</comment>
<dbReference type="InterPro" id="IPR013332">
    <property type="entry name" value="KPR_N"/>
</dbReference>
<dbReference type="Pfam" id="PF08546">
    <property type="entry name" value="ApbA_C"/>
    <property type="match status" value="1"/>
</dbReference>
<dbReference type="InterPro" id="IPR003710">
    <property type="entry name" value="ApbA"/>
</dbReference>
<proteinExistence type="inferred from homology"/>
<dbReference type="GO" id="GO:0008677">
    <property type="term" value="F:2-dehydropantoate 2-reductase activity"/>
    <property type="evidence" value="ECO:0007669"/>
    <property type="project" value="UniProtKB-EC"/>
</dbReference>
<organism evidence="7">
    <name type="scientific">Bionectria ochroleuca</name>
    <name type="common">Gliocladium roseum</name>
    <dbReference type="NCBI Taxonomy" id="29856"/>
    <lineage>
        <taxon>Eukaryota</taxon>
        <taxon>Fungi</taxon>
        <taxon>Dikarya</taxon>
        <taxon>Ascomycota</taxon>
        <taxon>Pezizomycotina</taxon>
        <taxon>Sordariomycetes</taxon>
        <taxon>Hypocreomycetidae</taxon>
        <taxon>Hypocreales</taxon>
        <taxon>Bionectriaceae</taxon>
        <taxon>Clonostachys</taxon>
    </lineage>
</organism>
<dbReference type="InterPro" id="IPR051402">
    <property type="entry name" value="KPR-Related"/>
</dbReference>
<reference evidence="7" key="1">
    <citation type="submission" date="2015-01" db="EMBL/GenBank/DDBJ databases">
        <authorList>
            <person name="Durling Mikael"/>
        </authorList>
    </citation>
    <scope>NUCLEOTIDE SEQUENCE</scope>
</reference>
<accession>A0A0B7JJD3</accession>
<dbReference type="EMBL" id="CDPU01000001">
    <property type="protein sequence ID" value="CEO44953.1"/>
    <property type="molecule type" value="Genomic_DNA"/>
</dbReference>
<dbReference type="InterPro" id="IPR013328">
    <property type="entry name" value="6PGD_dom2"/>
</dbReference>
<sequence length="342" mass="37518">MAKSRVLVVGMGGIGTVCAYGLETGGLAEVTSVMRSNYAAATEKGIDIESVDFGHVKSWKPTHIIRSVPDVSAQELSPFDFILVATKNVPGIPPSIVDLVSPAVTVGTTTIVLAQNGINIERPFIDRFPTNSIISSVVYTGAEEIAPAKIHHTDPDWQKIGPYHCPGVSEESVEKSAKRFVNILDPKGKRMIFYDADVSGARWRKLAYNASFNSVAAAFQIDTSRLRMSQHLIDDLILPIILEVQAAAASCGVMLQSDLVKSVMQQDVADSFYRPSMMQDVINRNFMEIETIVGEPLREGKRHGIAMPTLSVVYGILRGLQLRIKEEKGLWQPKYEPGNPYM</sequence>
<dbReference type="Pfam" id="PF02558">
    <property type="entry name" value="ApbA"/>
    <property type="match status" value="1"/>
</dbReference>
<comment type="catalytic activity">
    <reaction evidence="4">
        <text>(R)-pantoate + NADP(+) = 2-dehydropantoate + NADPH + H(+)</text>
        <dbReference type="Rhea" id="RHEA:16233"/>
        <dbReference type="ChEBI" id="CHEBI:11561"/>
        <dbReference type="ChEBI" id="CHEBI:15378"/>
        <dbReference type="ChEBI" id="CHEBI:15980"/>
        <dbReference type="ChEBI" id="CHEBI:57783"/>
        <dbReference type="ChEBI" id="CHEBI:58349"/>
        <dbReference type="EC" id="1.1.1.169"/>
    </reaction>
</comment>
<comment type="similarity">
    <text evidence="1 4">Belongs to the ketopantoate reductase family.</text>
</comment>
<dbReference type="Gene3D" id="1.10.1040.10">
    <property type="entry name" value="N-(1-d-carboxylethyl)-l-norvaline Dehydrogenase, domain 2"/>
    <property type="match status" value="1"/>
</dbReference>
<dbReference type="InterPro" id="IPR008927">
    <property type="entry name" value="6-PGluconate_DH-like_C_sf"/>
</dbReference>
<dbReference type="Gene3D" id="3.40.50.720">
    <property type="entry name" value="NAD(P)-binding Rossmann-like Domain"/>
    <property type="match status" value="1"/>
</dbReference>
<dbReference type="InterPro" id="IPR013752">
    <property type="entry name" value="KPA_reductase"/>
</dbReference>
<name>A0A0B7JJD3_BIOOC</name>
<evidence type="ECO:0000256" key="4">
    <source>
        <dbReference type="RuleBase" id="RU362068"/>
    </source>
</evidence>
<evidence type="ECO:0000256" key="3">
    <source>
        <dbReference type="ARBA" id="ARBA00023002"/>
    </source>
</evidence>
<protein>
    <recommendedName>
        <fullName evidence="4">2-dehydropantoate 2-reductase</fullName>
        <ecNumber evidence="4">1.1.1.169</ecNumber>
    </recommendedName>
    <alternativeName>
        <fullName evidence="4">Ketopantoate reductase</fullName>
    </alternativeName>
</protein>
<dbReference type="NCBIfam" id="TIGR00745">
    <property type="entry name" value="apbA_panE"/>
    <property type="match status" value="1"/>
</dbReference>
<dbReference type="SUPFAM" id="SSF51735">
    <property type="entry name" value="NAD(P)-binding Rossmann-fold domains"/>
    <property type="match status" value="1"/>
</dbReference>
<evidence type="ECO:0000259" key="6">
    <source>
        <dbReference type="Pfam" id="PF08546"/>
    </source>
</evidence>
<feature type="domain" description="Ketopantoate reductase N-terminal" evidence="5">
    <location>
        <begin position="6"/>
        <end position="163"/>
    </location>
</feature>
<dbReference type="EC" id="1.1.1.169" evidence="4"/>
<evidence type="ECO:0000256" key="2">
    <source>
        <dbReference type="ARBA" id="ARBA00022857"/>
    </source>
</evidence>
<dbReference type="PANTHER" id="PTHR21708:SF30">
    <property type="entry name" value="2-DEHYDROPANTOATE 2-REDUCTASE-RELATED"/>
    <property type="match status" value="1"/>
</dbReference>
<keyword evidence="2 4" id="KW-0521">NADP</keyword>
<evidence type="ECO:0000259" key="5">
    <source>
        <dbReference type="Pfam" id="PF02558"/>
    </source>
</evidence>
<dbReference type="AlphaFoldDB" id="A0A0B7JJD3"/>
<dbReference type="GO" id="GO:0015940">
    <property type="term" value="P:pantothenate biosynthetic process"/>
    <property type="evidence" value="ECO:0007669"/>
    <property type="project" value="InterPro"/>
</dbReference>
<dbReference type="FunFam" id="1.10.1040.10:FF:000017">
    <property type="entry name" value="2-dehydropantoate 2-reductase"/>
    <property type="match status" value="1"/>
</dbReference>
<dbReference type="PANTHER" id="PTHR21708">
    <property type="entry name" value="PROBABLE 2-DEHYDROPANTOATE 2-REDUCTASE"/>
    <property type="match status" value="1"/>
</dbReference>
<dbReference type="GO" id="GO:0005737">
    <property type="term" value="C:cytoplasm"/>
    <property type="evidence" value="ECO:0007669"/>
    <property type="project" value="TreeGrafter"/>
</dbReference>
<gene>
    <name evidence="7" type="ORF">BN869_000001008_1</name>
</gene>
<dbReference type="SUPFAM" id="SSF48179">
    <property type="entry name" value="6-phosphogluconate dehydrogenase C-terminal domain-like"/>
    <property type="match status" value="1"/>
</dbReference>
<evidence type="ECO:0000256" key="1">
    <source>
        <dbReference type="ARBA" id="ARBA00007870"/>
    </source>
</evidence>
<feature type="domain" description="Ketopantoate reductase C-terminal" evidence="6">
    <location>
        <begin position="197"/>
        <end position="321"/>
    </location>
</feature>
<dbReference type="InterPro" id="IPR036291">
    <property type="entry name" value="NAD(P)-bd_dom_sf"/>
</dbReference>
<keyword evidence="3 4" id="KW-0560">Oxidoreductase</keyword>